<feature type="transmembrane region" description="Helical" evidence="7">
    <location>
        <begin position="108"/>
        <end position="131"/>
    </location>
</feature>
<evidence type="ECO:0000256" key="5">
    <source>
        <dbReference type="ARBA" id="ARBA00022989"/>
    </source>
</evidence>
<evidence type="ECO:0000256" key="6">
    <source>
        <dbReference type="ARBA" id="ARBA00023136"/>
    </source>
</evidence>
<comment type="caution">
    <text evidence="8">The sequence shown here is derived from an EMBL/GenBank/DDBJ whole genome shotgun (WGS) entry which is preliminary data.</text>
</comment>
<evidence type="ECO:0000256" key="4">
    <source>
        <dbReference type="ARBA" id="ARBA00022692"/>
    </source>
</evidence>
<keyword evidence="4 7" id="KW-0812">Transmembrane</keyword>
<dbReference type="CDD" id="cd13127">
    <property type="entry name" value="MATE_tuaB_like"/>
    <property type="match status" value="1"/>
</dbReference>
<feature type="transmembrane region" description="Helical" evidence="7">
    <location>
        <begin position="323"/>
        <end position="345"/>
    </location>
</feature>
<keyword evidence="9" id="KW-1185">Reference proteome</keyword>
<protein>
    <submittedName>
        <fullName evidence="8">MOP flippase family protein</fullName>
    </submittedName>
</protein>
<feature type="transmembrane region" description="Helical" evidence="7">
    <location>
        <begin position="37"/>
        <end position="56"/>
    </location>
</feature>
<feature type="transmembrane region" description="Helical" evidence="7">
    <location>
        <begin position="352"/>
        <end position="371"/>
    </location>
</feature>
<evidence type="ECO:0000313" key="9">
    <source>
        <dbReference type="Proteomes" id="UP001458070"/>
    </source>
</evidence>
<dbReference type="NCBIfam" id="NF007773">
    <property type="entry name" value="PRK10459.1"/>
    <property type="match status" value="1"/>
</dbReference>
<feature type="transmembrane region" description="Helical" evidence="7">
    <location>
        <begin position="440"/>
        <end position="463"/>
    </location>
</feature>
<evidence type="ECO:0000256" key="3">
    <source>
        <dbReference type="ARBA" id="ARBA00022475"/>
    </source>
</evidence>
<evidence type="ECO:0000256" key="1">
    <source>
        <dbReference type="ARBA" id="ARBA00004651"/>
    </source>
</evidence>
<organism evidence="8 9">
    <name type="scientific">Klebsiella grimontii</name>
    <dbReference type="NCBI Taxonomy" id="2058152"/>
    <lineage>
        <taxon>Bacteria</taxon>
        <taxon>Pseudomonadati</taxon>
        <taxon>Pseudomonadota</taxon>
        <taxon>Gammaproteobacteria</taxon>
        <taxon>Enterobacterales</taxon>
        <taxon>Enterobacteriaceae</taxon>
        <taxon>Klebsiella/Raoultella group</taxon>
        <taxon>Klebsiella</taxon>
    </lineage>
</organism>
<name>A0ABU9P312_9ENTR</name>
<keyword evidence="6 7" id="KW-0472">Membrane</keyword>
<dbReference type="PANTHER" id="PTHR30250">
    <property type="entry name" value="PST FAMILY PREDICTED COLANIC ACID TRANSPORTER"/>
    <property type="match status" value="1"/>
</dbReference>
<gene>
    <name evidence="8" type="ORF">AAFL32_15150</name>
</gene>
<dbReference type="Pfam" id="PF13440">
    <property type="entry name" value="Polysacc_synt_3"/>
    <property type="match status" value="1"/>
</dbReference>
<reference evidence="8 9" key="1">
    <citation type="submission" date="2024-04" db="EMBL/GenBank/DDBJ databases">
        <title>Draft genome assemblies of urinary isolates.</title>
        <authorList>
            <person name="Appleberry H."/>
            <person name="Kula A."/>
            <person name="Wolfe A.J."/>
            <person name="Putonti C."/>
        </authorList>
    </citation>
    <scope>NUCLEOTIDE SEQUENCE [LARGE SCALE GENOMIC DNA]</scope>
    <source>
        <strain evidence="8 9">UMB12529</strain>
    </source>
</reference>
<keyword evidence="5 7" id="KW-1133">Transmembrane helix</keyword>
<feature type="transmembrane region" description="Helical" evidence="7">
    <location>
        <begin position="377"/>
        <end position="401"/>
    </location>
</feature>
<comment type="similarity">
    <text evidence="2">Belongs to the polysaccharide synthase family.</text>
</comment>
<dbReference type="EMBL" id="JBCGEM010000011">
    <property type="protein sequence ID" value="MEM0625222.1"/>
    <property type="molecule type" value="Genomic_DNA"/>
</dbReference>
<feature type="transmembrane region" description="Helical" evidence="7">
    <location>
        <begin position="413"/>
        <end position="434"/>
    </location>
</feature>
<evidence type="ECO:0000256" key="7">
    <source>
        <dbReference type="SAM" id="Phobius"/>
    </source>
</evidence>
<dbReference type="Proteomes" id="UP001458070">
    <property type="component" value="Unassembled WGS sequence"/>
</dbReference>
<proteinExistence type="inferred from homology"/>
<dbReference type="PANTHER" id="PTHR30250:SF10">
    <property type="entry name" value="LIPOPOLYSACCHARIDE BIOSYNTHESIS PROTEIN WZXC"/>
    <property type="match status" value="1"/>
</dbReference>
<keyword evidence="3" id="KW-1003">Cell membrane</keyword>
<comment type="subcellular location">
    <subcellularLocation>
        <location evidence="1">Cell membrane</location>
        <topology evidence="1">Multi-pass membrane protein</topology>
    </subcellularLocation>
</comment>
<evidence type="ECO:0000313" key="8">
    <source>
        <dbReference type="EMBL" id="MEM0625222.1"/>
    </source>
</evidence>
<dbReference type="InterPro" id="IPR050833">
    <property type="entry name" value="Poly_Biosynth_Transport"/>
</dbReference>
<feature type="transmembrane region" description="Helical" evidence="7">
    <location>
        <begin position="281"/>
        <end position="303"/>
    </location>
</feature>
<accession>A0ABU9P312</accession>
<sequence length="476" mass="53228">MTLLSNAKWNMASQFIKMLVQLTNIVYLAKIIPPSEYGLMAMALVVVNLGILLRDLGTSAALIQKKDLTESLINTVFWLNLLMGLGLFVLVFAGSSVISNIYHQPKLTLVLMLLSFTFPLSSCAAAHLALLERDSKFKTVSRIEISSSLTSLALAITLANLGYGVFSLVGQAVILNLMSAIQFWHASKWRPSFKIFIHYKDLKSIFSFSANLSMFNFINYFSRNADSFIIGRFMSASILGSYNLAYRIMLFPLQSLTFVATRSLYPILSKQQNNNKDISSIYMNCVYVVLFITCPLMSGLAFYSEPFIRLVFGEEWHLTGVVLKWLAPTAIIQAVLSTSGSVFMAKGRTDTLLKLGIIGMILQVGAFIIGVQYSITTFAMCYLIANIINFFPVMFFLMNLLEENLVVFFKRNYSIVLATLVMLAYLKIIDYFFFSGVVNSLYLLMSLSFTGAIVYFVASFILSPSLRKIVLAKVRG</sequence>
<feature type="transmembrane region" description="Helical" evidence="7">
    <location>
        <begin position="77"/>
        <end position="102"/>
    </location>
</feature>
<dbReference type="RefSeq" id="WP_154911219.1">
    <property type="nucleotide sequence ID" value="NZ_CABGKG010000013.1"/>
</dbReference>
<evidence type="ECO:0000256" key="2">
    <source>
        <dbReference type="ARBA" id="ARBA00007430"/>
    </source>
</evidence>